<sequence length="279" mass="30999">MIIDAHQHFWQLDRGVYDWIDDSIAGLRRDFLPHHLEPYLKPLGIDGTILVQASETVTENEFLLNTAEASGCVRGIVAWLDLAAPNAVSELERLSEIPLVKGVRPVLQGIEDTNWVLRREVLEALRHLPGLGLRFDALIVPRHLTAIAELADRLPDLSIVVDHAAKPIIANRARPDAHWKHGMARLAGIDSIHCKISGIAFEQGRGWTTAGLQPVADHLLETFGPHRLMWGSDWPVLEHVGSYIQWFDSVNQMISGCDARGRAAILGETATAFYDLETT</sequence>
<evidence type="ECO:0000313" key="4">
    <source>
        <dbReference type="Proteomes" id="UP000239480"/>
    </source>
</evidence>
<evidence type="ECO:0000313" key="3">
    <source>
        <dbReference type="EMBL" id="PRY22489.1"/>
    </source>
</evidence>
<dbReference type="InterPro" id="IPR032466">
    <property type="entry name" value="Metal_Hydrolase"/>
</dbReference>
<feature type="domain" description="Amidohydrolase-related" evidence="2">
    <location>
        <begin position="3"/>
        <end position="276"/>
    </location>
</feature>
<dbReference type="RefSeq" id="WP_158263543.1">
    <property type="nucleotide sequence ID" value="NZ_PVTD01000006.1"/>
</dbReference>
<dbReference type="EMBL" id="PVTD01000006">
    <property type="protein sequence ID" value="PRY22489.1"/>
    <property type="molecule type" value="Genomic_DNA"/>
</dbReference>
<evidence type="ECO:0000259" key="2">
    <source>
        <dbReference type="Pfam" id="PF04909"/>
    </source>
</evidence>
<dbReference type="AlphaFoldDB" id="A0A2T0RMS7"/>
<protein>
    <submittedName>
        <fullName evidence="3">L-fuconolactonase</fullName>
    </submittedName>
</protein>
<keyword evidence="4" id="KW-1185">Reference proteome</keyword>
<dbReference type="InterPro" id="IPR052350">
    <property type="entry name" value="Metallo-dep_Lactonases"/>
</dbReference>
<name>A0A2T0RMS7_9RHOB</name>
<accession>A0A2T0RMS7</accession>
<proteinExistence type="inferred from homology"/>
<dbReference type="Pfam" id="PF04909">
    <property type="entry name" value="Amidohydro_2"/>
    <property type="match status" value="1"/>
</dbReference>
<comment type="similarity">
    <text evidence="1">Belongs to the metallo-dependent hydrolases superfamily.</text>
</comment>
<organism evidence="3 4">
    <name type="scientific">Aliiruegeria haliotis</name>
    <dbReference type="NCBI Taxonomy" id="1280846"/>
    <lineage>
        <taxon>Bacteria</taxon>
        <taxon>Pseudomonadati</taxon>
        <taxon>Pseudomonadota</taxon>
        <taxon>Alphaproteobacteria</taxon>
        <taxon>Rhodobacterales</taxon>
        <taxon>Roseobacteraceae</taxon>
        <taxon>Aliiruegeria</taxon>
    </lineage>
</organism>
<dbReference type="GO" id="GO:0016787">
    <property type="term" value="F:hydrolase activity"/>
    <property type="evidence" value="ECO:0007669"/>
    <property type="project" value="InterPro"/>
</dbReference>
<dbReference type="PANTHER" id="PTHR43569:SF2">
    <property type="entry name" value="AMIDOHYDROLASE-RELATED DOMAIN-CONTAINING PROTEIN"/>
    <property type="match status" value="1"/>
</dbReference>
<dbReference type="SUPFAM" id="SSF51556">
    <property type="entry name" value="Metallo-dependent hydrolases"/>
    <property type="match status" value="1"/>
</dbReference>
<gene>
    <name evidence="3" type="ORF">CLV78_10629</name>
</gene>
<evidence type="ECO:0000256" key="1">
    <source>
        <dbReference type="ARBA" id="ARBA00038310"/>
    </source>
</evidence>
<dbReference type="Gene3D" id="3.20.20.140">
    <property type="entry name" value="Metal-dependent hydrolases"/>
    <property type="match status" value="1"/>
</dbReference>
<reference evidence="3 4" key="1">
    <citation type="submission" date="2018-03" db="EMBL/GenBank/DDBJ databases">
        <title>Genomic Encyclopedia of Archaeal and Bacterial Type Strains, Phase II (KMG-II): from individual species to whole genera.</title>
        <authorList>
            <person name="Goeker M."/>
        </authorList>
    </citation>
    <scope>NUCLEOTIDE SEQUENCE [LARGE SCALE GENOMIC DNA]</scope>
    <source>
        <strain evidence="3 4">DSM 29328</strain>
    </source>
</reference>
<dbReference type="Proteomes" id="UP000239480">
    <property type="component" value="Unassembled WGS sequence"/>
</dbReference>
<comment type="caution">
    <text evidence="3">The sequence shown here is derived from an EMBL/GenBank/DDBJ whole genome shotgun (WGS) entry which is preliminary data.</text>
</comment>
<dbReference type="PANTHER" id="PTHR43569">
    <property type="entry name" value="AMIDOHYDROLASE"/>
    <property type="match status" value="1"/>
</dbReference>
<dbReference type="OrthoDB" id="9787654at2"/>
<dbReference type="InterPro" id="IPR006680">
    <property type="entry name" value="Amidohydro-rel"/>
</dbReference>